<dbReference type="InterPro" id="IPR011042">
    <property type="entry name" value="6-blade_b-propeller_TolB-like"/>
</dbReference>
<reference evidence="5 6" key="1">
    <citation type="submission" date="2013-07" db="EMBL/GenBank/DDBJ databases">
        <title>Comparative Genomic and Metabolomic Analysis of Twelve Strains of Pseudoalteromonas luteoviolacea.</title>
        <authorList>
            <person name="Vynne N.G."/>
            <person name="Mansson M."/>
            <person name="Gram L."/>
        </authorList>
    </citation>
    <scope>NUCLEOTIDE SEQUENCE [LARGE SCALE GENOMIC DNA]</scope>
    <source>
        <strain evidence="5 6">DSM 6061</strain>
    </source>
</reference>
<evidence type="ECO:0000313" key="6">
    <source>
        <dbReference type="Proteomes" id="UP000076643"/>
    </source>
</evidence>
<proteinExistence type="inferred from homology"/>
<sequence>MIHHKHVILDHFMVNDWVIDCKRFTATRAQLQARLEPKAALILQYLASRPGEVISREELFQVFWPNQVVTEDALNRVIFTLRKTLNDSSTEPQYIATIRKSGYRLVAEVKVPPSPKISSKVLAFSSLLVFLAGALFIFSSIKPTANGLPLKLKLTGELHRLTYSTKTKHMPHLSEDAKHLTYLELDKKTGNTLVLMSVSDDKKVYYHDAHLEFSFPIISPASSGVFSITKNLRSPISYAISLTDFENSRTRPIFTLKSESTGLSYHPQSKSLVFTQRAAPFVAHKVTLYDPLLSTTKTLSSPPTGQSDTQPIFSPSGKKIAFLRSKSSNELAVYSVTLDGKEQQLTQFQNQITAFDWLDNNRIVFSNEHGVFLLTYEGKISRLFTPSPDQQVTSIQLAYKTNQLLLTLQHASSIGKAVDFTTKRQTHALTLSNGLDSEFAISPNAAKMAFASTREGYKTLWFRHNNHLRSINNTRFDDIYDLAWSDNSEQLAAVVKHNAQYGLLLFNFVTDQFDVHWQDKIPLHVIGWDKHNQIWHAKLTGQDWTLAQYNPIQRTTTEYPAINAYQARFTLNKENLIYIDATHQALWTWDFNSAPKKAVLPQNVNLNRNWDAAPHGIYYVSAKGTLNHFNVQSGVIQRSLTIKNAFSSKHRPQARLYGLVGTHKVITYNDFWLSSLQATKSPQ</sequence>
<evidence type="ECO:0000256" key="2">
    <source>
        <dbReference type="ARBA" id="ARBA00023125"/>
    </source>
</evidence>
<dbReference type="Gene3D" id="1.10.10.10">
    <property type="entry name" value="Winged helix-like DNA-binding domain superfamily/Winged helix DNA-binding domain"/>
    <property type="match status" value="1"/>
</dbReference>
<keyword evidence="6" id="KW-1185">Reference proteome</keyword>
<dbReference type="InterPro" id="IPR001867">
    <property type="entry name" value="OmpR/PhoB-type_DNA-bd"/>
</dbReference>
<gene>
    <name evidence="5" type="ORF">N475_21320</name>
</gene>
<evidence type="ECO:0000256" key="3">
    <source>
        <dbReference type="PROSITE-ProRule" id="PRU01091"/>
    </source>
</evidence>
<dbReference type="SUPFAM" id="SSF82171">
    <property type="entry name" value="DPP6 N-terminal domain-like"/>
    <property type="match status" value="1"/>
</dbReference>
<dbReference type="PROSITE" id="PS51755">
    <property type="entry name" value="OMPR_PHOB"/>
    <property type="match status" value="1"/>
</dbReference>
<protein>
    <recommendedName>
        <fullName evidence="4">OmpR/PhoB-type domain-containing protein</fullName>
    </recommendedName>
</protein>
<dbReference type="GO" id="GO:0006355">
    <property type="term" value="P:regulation of DNA-templated transcription"/>
    <property type="evidence" value="ECO:0007669"/>
    <property type="project" value="InterPro"/>
</dbReference>
<evidence type="ECO:0000259" key="4">
    <source>
        <dbReference type="PROSITE" id="PS51755"/>
    </source>
</evidence>
<dbReference type="InterPro" id="IPR036388">
    <property type="entry name" value="WH-like_DNA-bd_sf"/>
</dbReference>
<dbReference type="Gene3D" id="2.120.10.30">
    <property type="entry name" value="TolB, C-terminal domain"/>
    <property type="match status" value="1"/>
</dbReference>
<dbReference type="GO" id="GO:0003677">
    <property type="term" value="F:DNA binding"/>
    <property type="evidence" value="ECO:0007669"/>
    <property type="project" value="UniProtKB-UniRule"/>
</dbReference>
<feature type="DNA-binding region" description="OmpR/PhoB-type" evidence="3">
    <location>
        <begin position="9"/>
        <end position="107"/>
    </location>
</feature>
<dbReference type="SMART" id="SM00862">
    <property type="entry name" value="Trans_reg_C"/>
    <property type="match status" value="1"/>
</dbReference>
<feature type="domain" description="OmpR/PhoB-type" evidence="4">
    <location>
        <begin position="9"/>
        <end position="107"/>
    </location>
</feature>
<comment type="similarity">
    <text evidence="1">Belongs to the TolB family.</text>
</comment>
<dbReference type="GO" id="GO:0000160">
    <property type="term" value="P:phosphorelay signal transduction system"/>
    <property type="evidence" value="ECO:0007669"/>
    <property type="project" value="InterPro"/>
</dbReference>
<dbReference type="Pfam" id="PF07676">
    <property type="entry name" value="PD40"/>
    <property type="match status" value="2"/>
</dbReference>
<accession>A0A166VGQ2</accession>
<dbReference type="AlphaFoldDB" id="A0A166VGQ2"/>
<evidence type="ECO:0000313" key="5">
    <source>
        <dbReference type="EMBL" id="KZN32710.1"/>
    </source>
</evidence>
<organism evidence="5 6">
    <name type="scientific">Pseudoalteromonas luteoviolacea DSM 6061</name>
    <dbReference type="NCBI Taxonomy" id="1365250"/>
    <lineage>
        <taxon>Bacteria</taxon>
        <taxon>Pseudomonadati</taxon>
        <taxon>Pseudomonadota</taxon>
        <taxon>Gammaproteobacteria</taxon>
        <taxon>Alteromonadales</taxon>
        <taxon>Pseudoalteromonadaceae</taxon>
        <taxon>Pseudoalteromonas</taxon>
    </lineage>
</organism>
<dbReference type="CDD" id="cd00383">
    <property type="entry name" value="trans_reg_C"/>
    <property type="match status" value="1"/>
</dbReference>
<evidence type="ECO:0000256" key="1">
    <source>
        <dbReference type="ARBA" id="ARBA00009820"/>
    </source>
</evidence>
<dbReference type="PATRIC" id="fig|1365250.3.peg.4092"/>
<dbReference type="InterPro" id="IPR016032">
    <property type="entry name" value="Sig_transdc_resp-reg_C-effctor"/>
</dbReference>
<dbReference type="Pfam" id="PF00486">
    <property type="entry name" value="Trans_reg_C"/>
    <property type="match status" value="1"/>
</dbReference>
<name>A0A166VGQ2_9GAMM</name>
<dbReference type="SUPFAM" id="SSF46894">
    <property type="entry name" value="C-terminal effector domain of the bipartite response regulators"/>
    <property type="match status" value="1"/>
</dbReference>
<keyword evidence="2 3" id="KW-0238">DNA-binding</keyword>
<dbReference type="PANTHER" id="PTHR36842:SF1">
    <property type="entry name" value="PROTEIN TOLB"/>
    <property type="match status" value="1"/>
</dbReference>
<dbReference type="PANTHER" id="PTHR36842">
    <property type="entry name" value="PROTEIN TOLB HOMOLOG"/>
    <property type="match status" value="1"/>
</dbReference>
<dbReference type="Proteomes" id="UP000076643">
    <property type="component" value="Unassembled WGS sequence"/>
</dbReference>
<comment type="caution">
    <text evidence="5">The sequence shown here is derived from an EMBL/GenBank/DDBJ whole genome shotgun (WGS) entry which is preliminary data.</text>
</comment>
<dbReference type="EMBL" id="AUYB01000128">
    <property type="protein sequence ID" value="KZN32710.1"/>
    <property type="molecule type" value="Genomic_DNA"/>
</dbReference>
<dbReference type="InterPro" id="IPR011659">
    <property type="entry name" value="WD40"/>
</dbReference>